<dbReference type="PANTHER" id="PTHR38599">
    <property type="entry name" value="CUPIN DOMAIN PROTEIN (AFU_ORTHOLOGUE AFUA_3G13620)"/>
    <property type="match status" value="1"/>
</dbReference>
<dbReference type="PANTHER" id="PTHR38599:SF1">
    <property type="entry name" value="CUPIN DOMAIN PROTEIN (AFU_ORTHOLOGUE AFUA_3G13620)"/>
    <property type="match status" value="1"/>
</dbReference>
<gene>
    <name evidence="2" type="ORF">MNBD_ALPHA07-2249</name>
</gene>
<dbReference type="Gene3D" id="2.60.120.10">
    <property type="entry name" value="Jelly Rolls"/>
    <property type="match status" value="1"/>
</dbReference>
<sequence length="154" mass="16803">MTLNTLKLGTLSFLTGAILLSSVLPVSAVQKTKPSSEQLLGVAFEPRAVTTMQGGDFHFTPGQVAPIHTHAAPAIGYIAKGQILYQVEGRRPVILSEGDAFYEPAGPRILRFDNASATEEAIFIDYSFQRTDEPFIIFEAPLTEKIDRRALPDV</sequence>
<dbReference type="InterPro" id="IPR013096">
    <property type="entry name" value="Cupin_2"/>
</dbReference>
<evidence type="ECO:0000259" key="1">
    <source>
        <dbReference type="Pfam" id="PF07883"/>
    </source>
</evidence>
<evidence type="ECO:0000313" key="2">
    <source>
        <dbReference type="EMBL" id="VAW04815.1"/>
    </source>
</evidence>
<reference evidence="2" key="1">
    <citation type="submission" date="2018-06" db="EMBL/GenBank/DDBJ databases">
        <authorList>
            <person name="Zhirakovskaya E."/>
        </authorList>
    </citation>
    <scope>NUCLEOTIDE SEQUENCE</scope>
</reference>
<organism evidence="2">
    <name type="scientific">hydrothermal vent metagenome</name>
    <dbReference type="NCBI Taxonomy" id="652676"/>
    <lineage>
        <taxon>unclassified sequences</taxon>
        <taxon>metagenomes</taxon>
        <taxon>ecological metagenomes</taxon>
    </lineage>
</organism>
<dbReference type="EMBL" id="UOEG01000281">
    <property type="protein sequence ID" value="VAW04815.1"/>
    <property type="molecule type" value="Genomic_DNA"/>
</dbReference>
<dbReference type="InterPro" id="IPR011051">
    <property type="entry name" value="RmlC_Cupin_sf"/>
</dbReference>
<accession>A0A3B0SFU6</accession>
<protein>
    <recommendedName>
        <fullName evidence="1">Cupin type-2 domain-containing protein</fullName>
    </recommendedName>
</protein>
<name>A0A3B0SFU6_9ZZZZ</name>
<dbReference type="AlphaFoldDB" id="A0A3B0SFU6"/>
<feature type="non-terminal residue" evidence="2">
    <location>
        <position position="154"/>
    </location>
</feature>
<proteinExistence type="predicted"/>
<dbReference type="InterPro" id="IPR014710">
    <property type="entry name" value="RmlC-like_jellyroll"/>
</dbReference>
<feature type="domain" description="Cupin type-2" evidence="1">
    <location>
        <begin position="57"/>
        <end position="123"/>
    </location>
</feature>
<dbReference type="SUPFAM" id="SSF51182">
    <property type="entry name" value="RmlC-like cupins"/>
    <property type="match status" value="1"/>
</dbReference>
<dbReference type="Pfam" id="PF07883">
    <property type="entry name" value="Cupin_2"/>
    <property type="match status" value="1"/>
</dbReference>